<evidence type="ECO:0000313" key="1">
    <source>
        <dbReference type="EMBL" id="QNT59897.2"/>
    </source>
</evidence>
<proteinExistence type="predicted"/>
<gene>
    <name evidence="1" type="ORF">H7A79_2257</name>
</gene>
<dbReference type="EMBL" id="CP060414">
    <property type="protein sequence ID" value="QNT59897.2"/>
    <property type="molecule type" value="Genomic_DNA"/>
</dbReference>
<protein>
    <submittedName>
        <fullName evidence="1">Thioester dehydrase</fullName>
    </submittedName>
</protein>
<keyword evidence="2" id="KW-1185">Reference proteome</keyword>
<dbReference type="Proteomes" id="UP000516412">
    <property type="component" value="Chromosome"/>
</dbReference>
<accession>A0ACD0ZP26</accession>
<organism evidence="1 2">
    <name type="scientific">Neisseria musculi</name>
    <dbReference type="NCBI Taxonomy" id="1815583"/>
    <lineage>
        <taxon>Bacteria</taxon>
        <taxon>Pseudomonadati</taxon>
        <taxon>Pseudomonadota</taxon>
        <taxon>Betaproteobacteria</taxon>
        <taxon>Neisseriales</taxon>
        <taxon>Neisseriaceae</taxon>
        <taxon>Neisseria</taxon>
    </lineage>
</organism>
<name>A0ACD0ZP26_9NEIS</name>
<evidence type="ECO:0000313" key="2">
    <source>
        <dbReference type="Proteomes" id="UP000516412"/>
    </source>
</evidence>
<sequence length="175" mass="18735">MNSKHHNPDSAGSNLPLACPITDIAPLLPHSGRMVLLECITDYGRHHLTATTRVGGNHILLADNRLPCVAGMEIMAQGIGALIGCHARNSGRPVKMGFLLGTRRLHLFADSIPVDTQLLVKVQESVVDASGFGVFDCTLHWIDAPEHEKHTLPANGLLAQAALNVYGPDKAEEAV</sequence>
<reference evidence="1" key="1">
    <citation type="submission" date="2024-06" db="EMBL/GenBank/DDBJ databases">
        <title>Complete Genome Sequence of mouse commensal type strain Neisseria musculi.</title>
        <authorList>
            <person name="Thapa E."/>
            <person name="Aluvathingal J."/>
            <person name="Nadendla S."/>
            <person name="Mehta A."/>
            <person name="Tettelin H."/>
            <person name="Weyand N.J."/>
        </authorList>
    </citation>
    <scope>NUCLEOTIDE SEQUENCE</scope>
    <source>
        <strain evidence="1">NW831</strain>
    </source>
</reference>